<gene>
    <name evidence="1" type="ORF">Pas1_07465</name>
</gene>
<dbReference type="Gene3D" id="3.10.129.10">
    <property type="entry name" value="Hotdog Thioesterase"/>
    <property type="match status" value="1"/>
</dbReference>
<dbReference type="Proteomes" id="UP000248592">
    <property type="component" value="Chromosome"/>
</dbReference>
<sequence length="147" mass="15808">MNSELIGLLPHASSMLLVDRLISRNDCSVVIEATIKNDYPFSDGGTGSWIGLELMAQSAAVISRLRDSEKSAKPSLGFLLGSRSFVAHVPEFTPGQKVTIEVQIDPESLTQPTISASGIIKDDSGRPLCEGTLTLFEPNDDALYLSK</sequence>
<accession>A0A2Z4JUC1</accession>
<reference evidence="2" key="1">
    <citation type="submission" date="2018-06" db="EMBL/GenBank/DDBJ databases">
        <title>Description of a new Polynucleobacter species.</title>
        <authorList>
            <person name="Hahn M.W."/>
        </authorList>
    </citation>
    <scope>NUCLEOTIDE SEQUENCE [LARGE SCALE GENOMIC DNA]</scope>
    <source>
        <strain evidence="2">MG-25-Pas1-D2</strain>
    </source>
</reference>
<dbReference type="AlphaFoldDB" id="A0A2Z4JUC1"/>
<organism evidence="1 2">
    <name type="scientific">Polynucleobacter paneuropaeus</name>
    <dbReference type="NCBI Taxonomy" id="2527775"/>
    <lineage>
        <taxon>Bacteria</taxon>
        <taxon>Pseudomonadati</taxon>
        <taxon>Pseudomonadota</taxon>
        <taxon>Betaproteobacteria</taxon>
        <taxon>Burkholderiales</taxon>
        <taxon>Burkholderiaceae</taxon>
        <taxon>Polynucleobacter</taxon>
    </lineage>
</organism>
<name>A0A2Z4JUC1_9BURK</name>
<proteinExistence type="predicted"/>
<protein>
    <recommendedName>
        <fullName evidence="3">3-hydroxylacyl-ACP dehydratase</fullName>
    </recommendedName>
</protein>
<dbReference type="Pfam" id="PF22817">
    <property type="entry name" value="ApeP-like"/>
    <property type="match status" value="1"/>
</dbReference>
<dbReference type="SUPFAM" id="SSF54637">
    <property type="entry name" value="Thioesterase/thiol ester dehydrase-isomerase"/>
    <property type="match status" value="1"/>
</dbReference>
<evidence type="ECO:0000313" key="1">
    <source>
        <dbReference type="EMBL" id="AWW50229.1"/>
    </source>
</evidence>
<evidence type="ECO:0008006" key="3">
    <source>
        <dbReference type="Google" id="ProtNLM"/>
    </source>
</evidence>
<dbReference type="InterPro" id="IPR029069">
    <property type="entry name" value="HotDog_dom_sf"/>
</dbReference>
<dbReference type="EMBL" id="CP030085">
    <property type="protein sequence ID" value="AWW50229.1"/>
    <property type="molecule type" value="Genomic_DNA"/>
</dbReference>
<dbReference type="InterPro" id="IPR016776">
    <property type="entry name" value="ApeP-like_dehydratase"/>
</dbReference>
<evidence type="ECO:0000313" key="2">
    <source>
        <dbReference type="Proteomes" id="UP000248592"/>
    </source>
</evidence>
<dbReference type="RefSeq" id="WP_112294920.1">
    <property type="nucleotide sequence ID" value="NZ_CBCSBS010000002.1"/>
</dbReference>